<evidence type="ECO:0000313" key="2">
    <source>
        <dbReference type="Proteomes" id="UP001278500"/>
    </source>
</evidence>
<dbReference type="RefSeq" id="XP_062682250.1">
    <property type="nucleotide sequence ID" value="XM_062821931.1"/>
</dbReference>
<dbReference type="GeneID" id="87859085"/>
<reference evidence="1" key="1">
    <citation type="journal article" date="2023" name="Mol. Phylogenet. Evol.">
        <title>Genome-scale phylogeny and comparative genomics of the fungal order Sordariales.</title>
        <authorList>
            <person name="Hensen N."/>
            <person name="Bonometti L."/>
            <person name="Westerberg I."/>
            <person name="Brannstrom I.O."/>
            <person name="Guillou S."/>
            <person name="Cros-Aarteil S."/>
            <person name="Calhoun S."/>
            <person name="Haridas S."/>
            <person name="Kuo A."/>
            <person name="Mondo S."/>
            <person name="Pangilinan J."/>
            <person name="Riley R."/>
            <person name="LaButti K."/>
            <person name="Andreopoulos B."/>
            <person name="Lipzen A."/>
            <person name="Chen C."/>
            <person name="Yan M."/>
            <person name="Daum C."/>
            <person name="Ng V."/>
            <person name="Clum A."/>
            <person name="Steindorff A."/>
            <person name="Ohm R.A."/>
            <person name="Martin F."/>
            <person name="Silar P."/>
            <person name="Natvig D.O."/>
            <person name="Lalanne C."/>
            <person name="Gautier V."/>
            <person name="Ament-Velasquez S.L."/>
            <person name="Kruys A."/>
            <person name="Hutchinson M.I."/>
            <person name="Powell A.J."/>
            <person name="Barry K."/>
            <person name="Miller A.N."/>
            <person name="Grigoriev I.V."/>
            <person name="Debuchy R."/>
            <person name="Gladieux P."/>
            <person name="Hiltunen Thoren M."/>
            <person name="Johannesson H."/>
        </authorList>
    </citation>
    <scope>NUCLEOTIDE SEQUENCE</scope>
    <source>
        <strain evidence="1">CBS 560.94</strain>
    </source>
</reference>
<dbReference type="EMBL" id="JAUEPP010000004">
    <property type="protein sequence ID" value="KAK3345637.1"/>
    <property type="molecule type" value="Genomic_DNA"/>
</dbReference>
<accession>A0AAE0MTI3</accession>
<evidence type="ECO:0000313" key="1">
    <source>
        <dbReference type="EMBL" id="KAK3345637.1"/>
    </source>
</evidence>
<organism evidence="1 2">
    <name type="scientific">Neurospora tetraspora</name>
    <dbReference type="NCBI Taxonomy" id="94610"/>
    <lineage>
        <taxon>Eukaryota</taxon>
        <taxon>Fungi</taxon>
        <taxon>Dikarya</taxon>
        <taxon>Ascomycota</taxon>
        <taxon>Pezizomycotina</taxon>
        <taxon>Sordariomycetes</taxon>
        <taxon>Sordariomycetidae</taxon>
        <taxon>Sordariales</taxon>
        <taxon>Sordariaceae</taxon>
        <taxon>Neurospora</taxon>
    </lineage>
</organism>
<proteinExistence type="predicted"/>
<comment type="caution">
    <text evidence="1">The sequence shown here is derived from an EMBL/GenBank/DDBJ whole genome shotgun (WGS) entry which is preliminary data.</text>
</comment>
<name>A0AAE0MTI3_9PEZI</name>
<gene>
    <name evidence="1" type="ORF">B0H65DRAFT_210942</name>
</gene>
<reference evidence="1" key="2">
    <citation type="submission" date="2023-06" db="EMBL/GenBank/DDBJ databases">
        <authorList>
            <consortium name="Lawrence Berkeley National Laboratory"/>
            <person name="Haridas S."/>
            <person name="Hensen N."/>
            <person name="Bonometti L."/>
            <person name="Westerberg I."/>
            <person name="Brannstrom I.O."/>
            <person name="Guillou S."/>
            <person name="Cros-Aarteil S."/>
            <person name="Calhoun S."/>
            <person name="Kuo A."/>
            <person name="Mondo S."/>
            <person name="Pangilinan J."/>
            <person name="Riley R."/>
            <person name="Labutti K."/>
            <person name="Andreopoulos B."/>
            <person name="Lipzen A."/>
            <person name="Chen C."/>
            <person name="Yanf M."/>
            <person name="Daum C."/>
            <person name="Ng V."/>
            <person name="Clum A."/>
            <person name="Steindorff A."/>
            <person name="Ohm R."/>
            <person name="Martin F."/>
            <person name="Silar P."/>
            <person name="Natvig D."/>
            <person name="Lalanne C."/>
            <person name="Gautier V."/>
            <person name="Ament-Velasquez S.L."/>
            <person name="Kruys A."/>
            <person name="Hutchinson M.I."/>
            <person name="Powell A.J."/>
            <person name="Barry K."/>
            <person name="Miller A.N."/>
            <person name="Grigoriev I.V."/>
            <person name="Debuchy R."/>
            <person name="Gladieux P."/>
            <person name="Thoren M.H."/>
            <person name="Johannesson H."/>
        </authorList>
    </citation>
    <scope>NUCLEOTIDE SEQUENCE</scope>
    <source>
        <strain evidence="1">CBS 560.94</strain>
    </source>
</reference>
<sequence>MASPTNSTRQFFRASDIHPISNLRLPSAQAQHRWHQACAACQVTSATPPPPSANIQLPPIEYSSPIPDFCWVAVRFRTASWCLNTTQICHSIPSTFRLFTLSLSPACSGHPMAGRDWLTAPYLDLFSPHTSSPYPLLTTSISFPGTRFMSGRIPSHFGCNRRAPSVTHCIMDKGLFLCCAEPLLLSDKSPPSSLVCSKEWFPPGQPTESWWA</sequence>
<keyword evidence="2" id="KW-1185">Reference proteome</keyword>
<dbReference type="AlphaFoldDB" id="A0AAE0MTI3"/>
<dbReference type="Proteomes" id="UP001278500">
    <property type="component" value="Unassembled WGS sequence"/>
</dbReference>
<protein>
    <submittedName>
        <fullName evidence="1">Uncharacterized protein</fullName>
    </submittedName>
</protein>